<feature type="compositionally biased region" description="Basic and acidic residues" evidence="1">
    <location>
        <begin position="69"/>
        <end position="79"/>
    </location>
</feature>
<keyword evidence="3" id="KW-1185">Reference proteome</keyword>
<name>A0A023B1B9_GRENI</name>
<dbReference type="Proteomes" id="UP000019763">
    <property type="component" value="Unassembled WGS sequence"/>
</dbReference>
<reference evidence="2" key="1">
    <citation type="submission" date="2013-12" db="EMBL/GenBank/DDBJ databases">
        <authorList>
            <person name="Omoto C.K."/>
            <person name="Sibley D."/>
            <person name="Venepally P."/>
            <person name="Hadjithomas M."/>
            <person name="Karamycheva S."/>
            <person name="Brunk B."/>
            <person name="Roos D."/>
            <person name="Caler E."/>
            <person name="Lorenzi H."/>
        </authorList>
    </citation>
    <scope>NUCLEOTIDE SEQUENCE</scope>
</reference>
<sequence>MKVVAFIIGTAAFAANLKVKPLSAGAAVERSTRQSRWTGTVRQTSAEVYKVSVNDRMTVPQNVVATDVDKDRSEVKDSSETTENDSGAHLDGVFASHTADVALQSIRQELVETGFGAYLWENLLNMEEVPSALEDMYLFKDAKLNGFSLASQFIASGTYDNVLKDEEELSSPLLEWLELANASVGPLVNDINEFNGAVLRQNKTEMAQSVQKLIKRYILDYNHVSDSVTPNTGVSGNLFGGWFKYYLAKAYAQLSTSPDSTLDFDDFVEQGLAPKDKALLEQLLPKIQRLKVDDIWEALWTPVSVLPSLNPSSTMLPTMKTLKLASLVGGQPLCMPDHCEDGAVTEDSLWSIFSEGEWLKPAVECFGGNEGFSLNITDIQPSLGVLYKHLTNQRSTQKPHEEATQKQAYTLKSSPDCGNSLAAWWECYWTSLADAANPATAGHGVLHP</sequence>
<organism evidence="2 3">
    <name type="scientific">Gregarina niphandrodes</name>
    <name type="common">Septate eugregarine</name>
    <dbReference type="NCBI Taxonomy" id="110365"/>
    <lineage>
        <taxon>Eukaryota</taxon>
        <taxon>Sar</taxon>
        <taxon>Alveolata</taxon>
        <taxon>Apicomplexa</taxon>
        <taxon>Conoidasida</taxon>
        <taxon>Gregarinasina</taxon>
        <taxon>Eugregarinorida</taxon>
        <taxon>Gregarinidae</taxon>
        <taxon>Gregarina</taxon>
    </lineage>
</organism>
<accession>A0A023B1B9</accession>
<comment type="caution">
    <text evidence="2">The sequence shown here is derived from an EMBL/GenBank/DDBJ whole genome shotgun (WGS) entry which is preliminary data.</text>
</comment>
<dbReference type="VEuPathDB" id="CryptoDB:GNI_134330"/>
<dbReference type="EMBL" id="AFNH02000996">
    <property type="protein sequence ID" value="EZG46259.1"/>
    <property type="molecule type" value="Genomic_DNA"/>
</dbReference>
<dbReference type="GeneID" id="22914751"/>
<evidence type="ECO:0000313" key="2">
    <source>
        <dbReference type="EMBL" id="EZG46259.1"/>
    </source>
</evidence>
<evidence type="ECO:0000256" key="1">
    <source>
        <dbReference type="SAM" id="MobiDB-lite"/>
    </source>
</evidence>
<dbReference type="AlphaFoldDB" id="A0A023B1B9"/>
<dbReference type="RefSeq" id="XP_011132329.1">
    <property type="nucleotide sequence ID" value="XM_011134027.1"/>
</dbReference>
<evidence type="ECO:0000313" key="3">
    <source>
        <dbReference type="Proteomes" id="UP000019763"/>
    </source>
</evidence>
<proteinExistence type="predicted"/>
<gene>
    <name evidence="2" type="ORF">GNI_134330</name>
</gene>
<protein>
    <submittedName>
        <fullName evidence="2">Uncharacterized protein</fullName>
    </submittedName>
</protein>
<feature type="region of interest" description="Disordered" evidence="1">
    <location>
        <begin position="69"/>
        <end position="89"/>
    </location>
</feature>